<dbReference type="PROSITE" id="PS50943">
    <property type="entry name" value="HTH_CROC1"/>
    <property type="match status" value="1"/>
</dbReference>
<dbReference type="SUPFAM" id="SSF48452">
    <property type="entry name" value="TPR-like"/>
    <property type="match status" value="2"/>
</dbReference>
<evidence type="ECO:0000313" key="3">
    <source>
        <dbReference type="Proteomes" id="UP000460287"/>
    </source>
</evidence>
<name>A0A7X2MX22_9CLOT</name>
<dbReference type="CDD" id="cd00093">
    <property type="entry name" value="HTH_XRE"/>
    <property type="match status" value="1"/>
</dbReference>
<dbReference type="SUPFAM" id="SSF47413">
    <property type="entry name" value="lambda repressor-like DNA-binding domains"/>
    <property type="match status" value="1"/>
</dbReference>
<reference evidence="2 3" key="1">
    <citation type="submission" date="2019-08" db="EMBL/GenBank/DDBJ databases">
        <title>In-depth cultivation of the pig gut microbiome towards novel bacterial diversity and tailored functional studies.</title>
        <authorList>
            <person name="Wylensek D."/>
            <person name="Hitch T.C.A."/>
            <person name="Clavel T."/>
        </authorList>
    </citation>
    <scope>NUCLEOTIDE SEQUENCE [LARGE SCALE GENOMIC DNA]</scope>
    <source>
        <strain evidence="2 3">WCA-383-APC-5B</strain>
    </source>
</reference>
<dbReference type="PANTHER" id="PTHR37038">
    <property type="entry name" value="TRANSCRIPTIONAL REGULATOR-RELATED"/>
    <property type="match status" value="1"/>
</dbReference>
<evidence type="ECO:0000313" key="2">
    <source>
        <dbReference type="EMBL" id="MSR90668.1"/>
    </source>
</evidence>
<dbReference type="InterPro" id="IPR011990">
    <property type="entry name" value="TPR-like_helical_dom_sf"/>
</dbReference>
<dbReference type="RefSeq" id="WP_154530548.1">
    <property type="nucleotide sequence ID" value="NZ_JAQXTV010000001.1"/>
</dbReference>
<evidence type="ECO:0000259" key="1">
    <source>
        <dbReference type="PROSITE" id="PS50943"/>
    </source>
</evidence>
<dbReference type="Gene3D" id="1.25.40.10">
    <property type="entry name" value="Tetratricopeptide repeat domain"/>
    <property type="match status" value="3"/>
</dbReference>
<gene>
    <name evidence="2" type="ORF">FYJ33_04360</name>
</gene>
<dbReference type="EMBL" id="VULX01000003">
    <property type="protein sequence ID" value="MSR90668.1"/>
    <property type="molecule type" value="Genomic_DNA"/>
</dbReference>
<comment type="caution">
    <text evidence="2">The sequence shown here is derived from an EMBL/GenBank/DDBJ whole genome shotgun (WGS) entry which is preliminary data.</text>
</comment>
<keyword evidence="3" id="KW-1185">Reference proteome</keyword>
<dbReference type="Proteomes" id="UP000460287">
    <property type="component" value="Unassembled WGS sequence"/>
</dbReference>
<organism evidence="2 3">
    <name type="scientific">Inconstantimicrobium porci</name>
    <dbReference type="NCBI Taxonomy" id="2652291"/>
    <lineage>
        <taxon>Bacteria</taxon>
        <taxon>Bacillati</taxon>
        <taxon>Bacillota</taxon>
        <taxon>Clostridia</taxon>
        <taxon>Eubacteriales</taxon>
        <taxon>Clostridiaceae</taxon>
        <taxon>Inconstantimicrobium</taxon>
    </lineage>
</organism>
<feature type="domain" description="HTH cro/C1-type" evidence="1">
    <location>
        <begin position="10"/>
        <end position="63"/>
    </location>
</feature>
<dbReference type="InterPro" id="IPR053163">
    <property type="entry name" value="HTH-type_regulator_Rgg"/>
</dbReference>
<dbReference type="InterPro" id="IPR001387">
    <property type="entry name" value="Cro/C1-type_HTH"/>
</dbReference>
<dbReference type="GO" id="GO:0003677">
    <property type="term" value="F:DNA binding"/>
    <property type="evidence" value="ECO:0007669"/>
    <property type="project" value="InterPro"/>
</dbReference>
<proteinExistence type="predicted"/>
<sequence>MDILSLGEKIKKRRKELNMTLKDLAGERITPGQISLVESGRSNPSMDLLEYLSKQLKTSIEYLMESEATQAKRISEYSELMAENYIFCNDLEKANEYLKKAEAYAVRYSLDIIRARVLFLRAEILMKQKDYFGAQELLLSANVIFIKYNCFDMITKTFLNLGKITFNLRAYHSSTTYLGQAERSYEDGKLNNEYLLSEIYFFKTLTAFKQEKDDESKKYILLTQERLEVLHDKKKYAKELIDLSERCFEEDSSKAMEFCNKALNELKICNSEKIISGIEHSLGKILYDYEKIGDSLVHFNKAKEIRLRNSDTNVIETMICICENLLKQKEMDKCMDMLVKLTEVVDEHDYESKIKINNIKYRIASIYEDTTEAEAILKNTYDIAKESNDKNLISQTSILIGKFYLDQKKFDEAKLYLDESVSILKDAGIIK</sequence>
<dbReference type="SMART" id="SM00530">
    <property type="entry name" value="HTH_XRE"/>
    <property type="match status" value="1"/>
</dbReference>
<dbReference type="InterPro" id="IPR010982">
    <property type="entry name" value="Lambda_DNA-bd_dom_sf"/>
</dbReference>
<protein>
    <submittedName>
        <fullName evidence="2">Helix-turn-helix transcriptional regulator</fullName>
    </submittedName>
</protein>
<dbReference type="AlphaFoldDB" id="A0A7X2MX22"/>
<dbReference type="Pfam" id="PF01381">
    <property type="entry name" value="HTH_3"/>
    <property type="match status" value="1"/>
</dbReference>
<accession>A0A7X2MX22</accession>
<dbReference type="PANTHER" id="PTHR37038:SF14">
    <property type="entry name" value="TRANSCRIPTIONAL ACTIVATOR"/>
    <property type="match status" value="1"/>
</dbReference>